<evidence type="ECO:0000313" key="1">
    <source>
        <dbReference type="EMBL" id="JAD73833.1"/>
    </source>
</evidence>
<dbReference type="EMBL" id="GBRH01224062">
    <property type="protein sequence ID" value="JAD73833.1"/>
    <property type="molecule type" value="Transcribed_RNA"/>
</dbReference>
<accession>A0A0A9CH90</accession>
<proteinExistence type="predicted"/>
<reference evidence="1" key="1">
    <citation type="submission" date="2014-09" db="EMBL/GenBank/DDBJ databases">
        <authorList>
            <person name="Magalhaes I.L.F."/>
            <person name="Oliveira U."/>
            <person name="Santos F.R."/>
            <person name="Vidigal T.H.D.A."/>
            <person name="Brescovit A.D."/>
            <person name="Santos A.J."/>
        </authorList>
    </citation>
    <scope>NUCLEOTIDE SEQUENCE</scope>
    <source>
        <tissue evidence="1">Shoot tissue taken approximately 20 cm above the soil surface</tissue>
    </source>
</reference>
<organism evidence="1">
    <name type="scientific">Arundo donax</name>
    <name type="common">Giant reed</name>
    <name type="synonym">Donax arundinaceus</name>
    <dbReference type="NCBI Taxonomy" id="35708"/>
    <lineage>
        <taxon>Eukaryota</taxon>
        <taxon>Viridiplantae</taxon>
        <taxon>Streptophyta</taxon>
        <taxon>Embryophyta</taxon>
        <taxon>Tracheophyta</taxon>
        <taxon>Spermatophyta</taxon>
        <taxon>Magnoliopsida</taxon>
        <taxon>Liliopsida</taxon>
        <taxon>Poales</taxon>
        <taxon>Poaceae</taxon>
        <taxon>PACMAD clade</taxon>
        <taxon>Arundinoideae</taxon>
        <taxon>Arundineae</taxon>
        <taxon>Arundo</taxon>
    </lineage>
</organism>
<dbReference type="AlphaFoldDB" id="A0A0A9CH90"/>
<sequence>MFEPEDSCEEFKRVLTELLLMDNNQANPPIKFTLLKLTTKSCTPLTSSNGLLV</sequence>
<reference evidence="1" key="2">
    <citation type="journal article" date="2015" name="Data Brief">
        <title>Shoot transcriptome of the giant reed, Arundo donax.</title>
        <authorList>
            <person name="Barrero R.A."/>
            <person name="Guerrero F.D."/>
            <person name="Moolhuijzen P."/>
            <person name="Goolsby J.A."/>
            <person name="Tidwell J."/>
            <person name="Bellgard S.E."/>
            <person name="Bellgard M.I."/>
        </authorList>
    </citation>
    <scope>NUCLEOTIDE SEQUENCE</scope>
    <source>
        <tissue evidence="1">Shoot tissue taken approximately 20 cm above the soil surface</tissue>
    </source>
</reference>
<name>A0A0A9CH90_ARUDO</name>
<protein>
    <submittedName>
        <fullName evidence="1">Uncharacterized protein</fullName>
    </submittedName>
</protein>